<gene>
    <name evidence="2" type="ORF">IAB08_00145</name>
</gene>
<dbReference type="InterPro" id="IPR036249">
    <property type="entry name" value="Thioredoxin-like_sf"/>
</dbReference>
<dbReference type="PROSITE" id="PS51257">
    <property type="entry name" value="PROKAR_LIPOPROTEIN"/>
    <property type="match status" value="1"/>
</dbReference>
<organism evidence="2 3">
    <name type="scientific">Candidatus Pullibacteroides excrementavium</name>
    <dbReference type="NCBI Taxonomy" id="2840905"/>
    <lineage>
        <taxon>Bacteria</taxon>
        <taxon>Pseudomonadati</taxon>
        <taxon>Bacteroidota</taxon>
        <taxon>Bacteroidia</taxon>
        <taxon>Bacteroidales</taxon>
        <taxon>Candidatus Pullibacteroides</taxon>
    </lineage>
</organism>
<evidence type="ECO:0000313" key="3">
    <source>
        <dbReference type="Proteomes" id="UP000823612"/>
    </source>
</evidence>
<dbReference type="AlphaFoldDB" id="A0A9D9H145"/>
<dbReference type="SUPFAM" id="SSF52833">
    <property type="entry name" value="Thioredoxin-like"/>
    <property type="match status" value="1"/>
</dbReference>
<comment type="caution">
    <text evidence="2">The sequence shown here is derived from an EMBL/GenBank/DDBJ whole genome shotgun (WGS) entry which is preliminary data.</text>
</comment>
<proteinExistence type="predicted"/>
<evidence type="ECO:0008006" key="4">
    <source>
        <dbReference type="Google" id="ProtNLM"/>
    </source>
</evidence>
<dbReference type="Proteomes" id="UP000823612">
    <property type="component" value="Unassembled WGS sequence"/>
</dbReference>
<accession>A0A9D9H145</accession>
<evidence type="ECO:0000256" key="1">
    <source>
        <dbReference type="SAM" id="SignalP"/>
    </source>
</evidence>
<feature type="signal peptide" evidence="1">
    <location>
        <begin position="1"/>
        <end position="19"/>
    </location>
</feature>
<sequence length="608" mass="65404">MKAALSKRMTALLAGGMLAACFPSGMGQDVYLSEDFSAFSLFAGAWSGPESDTAHFMVVPSANAGGAAPELVMGCGADLGLPKINDTVRLATSPVLLGEKENLLVFKSFYFSSKSSNKRNFGIEVREEGGSWTCLYAKRTSVSGLQTTEVEKIRMALPDSLAGKTVQIAFFLCNSDPVSADYLWYVDDVMLAAYSDSADASLRYQGETYSLEEEYSMALELTNASTQAFSRCSGYYAIDGGQPAPFSREFLSPLQAGETVSLRIPVPEWAGLEGGRRGFAAWVASLDTVTVAEPDTLRFSVVKVDSSRRFPQTPLLEIFGSVYCSHCAAANEYMNPVLEAMGDTVSVIKYHTTFMGNDPYATQTGDDRFLWYYSPSDGLPRMNGNGAVWPKEGPGAINALRALLDTHPETFLSIRFDTVYLDADGHVRGMVVVRSTADVSGLEVFVALTQGAVGGEYHDVLRSLSPVDGAFGLSFEMDSSCLYELDFDASYLEEEAREDLSLVVFVQEGDARQVLQSASAKVSVPGGGGVGNEDDGDAGAYSGESVPGVSVYAQDRVIYVKNNASSCYQVFNLQGHLIYEGRDASVAVDAPGLYLVRIGAKVWKVAVL</sequence>
<protein>
    <recommendedName>
        <fullName evidence="4">Omp28-related outer membrane protein</fullName>
    </recommendedName>
</protein>
<dbReference type="EMBL" id="JADIMZ010000004">
    <property type="protein sequence ID" value="MBO8431692.1"/>
    <property type="molecule type" value="Genomic_DNA"/>
</dbReference>
<feature type="chain" id="PRO_5039709837" description="Omp28-related outer membrane protein" evidence="1">
    <location>
        <begin position="20"/>
        <end position="608"/>
    </location>
</feature>
<reference evidence="2" key="2">
    <citation type="journal article" date="2021" name="PeerJ">
        <title>Extensive microbial diversity within the chicken gut microbiome revealed by metagenomics and culture.</title>
        <authorList>
            <person name="Gilroy R."/>
            <person name="Ravi A."/>
            <person name="Getino M."/>
            <person name="Pursley I."/>
            <person name="Horton D.L."/>
            <person name="Alikhan N.F."/>
            <person name="Baker D."/>
            <person name="Gharbi K."/>
            <person name="Hall N."/>
            <person name="Watson M."/>
            <person name="Adriaenssens E.M."/>
            <person name="Foster-Nyarko E."/>
            <person name="Jarju S."/>
            <person name="Secka A."/>
            <person name="Antonio M."/>
            <person name="Oren A."/>
            <person name="Chaudhuri R.R."/>
            <person name="La Ragione R."/>
            <person name="Hildebrand F."/>
            <person name="Pallen M.J."/>
        </authorList>
    </citation>
    <scope>NUCLEOTIDE SEQUENCE</scope>
    <source>
        <strain evidence="2">2889</strain>
    </source>
</reference>
<keyword evidence="1" id="KW-0732">Signal</keyword>
<evidence type="ECO:0000313" key="2">
    <source>
        <dbReference type="EMBL" id="MBO8431692.1"/>
    </source>
</evidence>
<name>A0A9D9H145_9BACT</name>
<reference evidence="2" key="1">
    <citation type="submission" date="2020-10" db="EMBL/GenBank/DDBJ databases">
        <authorList>
            <person name="Gilroy R."/>
        </authorList>
    </citation>
    <scope>NUCLEOTIDE SEQUENCE</scope>
    <source>
        <strain evidence="2">2889</strain>
    </source>
</reference>